<dbReference type="InterPro" id="IPR036291">
    <property type="entry name" value="NAD(P)-bd_dom_sf"/>
</dbReference>
<name>A0ABV6UGD9_9ACTN</name>
<comment type="function">
    <text evidence="2">Catalyzes the reduction of dTDP-6-deoxy-L-lyxo-4-hexulose to yield dTDP-L-rhamnose.</text>
</comment>
<keyword evidence="5" id="KW-1185">Reference proteome</keyword>
<comment type="similarity">
    <text evidence="1 2">Belongs to the dTDP-4-dehydrorhamnose reductase family.</text>
</comment>
<proteinExistence type="inferred from homology"/>
<reference evidence="4 5" key="1">
    <citation type="submission" date="2024-09" db="EMBL/GenBank/DDBJ databases">
        <authorList>
            <person name="Lee S.D."/>
        </authorList>
    </citation>
    <scope>NUCLEOTIDE SEQUENCE [LARGE SCALE GENOMIC DNA]</scope>
    <source>
        <strain evidence="4 5">N1-5</strain>
    </source>
</reference>
<dbReference type="GO" id="GO:0008831">
    <property type="term" value="F:dTDP-4-dehydrorhamnose reductase activity"/>
    <property type="evidence" value="ECO:0007669"/>
    <property type="project" value="UniProtKB-EC"/>
</dbReference>
<comment type="caution">
    <text evidence="4">The sequence shown here is derived from an EMBL/GenBank/DDBJ whole genome shotgun (WGS) entry which is preliminary data.</text>
</comment>
<dbReference type="Gene3D" id="3.90.25.10">
    <property type="entry name" value="UDP-galactose 4-epimerase, domain 1"/>
    <property type="match status" value="1"/>
</dbReference>
<dbReference type="PANTHER" id="PTHR10491:SF4">
    <property type="entry name" value="METHIONINE ADENOSYLTRANSFERASE 2 SUBUNIT BETA"/>
    <property type="match status" value="1"/>
</dbReference>
<keyword evidence="2 4" id="KW-0560">Oxidoreductase</keyword>
<dbReference type="EC" id="1.1.1.133" evidence="2"/>
<evidence type="ECO:0000256" key="2">
    <source>
        <dbReference type="RuleBase" id="RU364082"/>
    </source>
</evidence>
<evidence type="ECO:0000313" key="4">
    <source>
        <dbReference type="EMBL" id="MFC1400524.1"/>
    </source>
</evidence>
<dbReference type="Gene3D" id="3.40.50.720">
    <property type="entry name" value="NAD(P)-binding Rossmann-like Domain"/>
    <property type="match status" value="1"/>
</dbReference>
<dbReference type="InterPro" id="IPR005913">
    <property type="entry name" value="dTDP_dehydrorham_reduct"/>
</dbReference>
<keyword evidence="2" id="KW-0521">NADP</keyword>
<accession>A0ABV6UGD9</accession>
<dbReference type="RefSeq" id="WP_030251628.1">
    <property type="nucleotide sequence ID" value="NZ_JBHEZZ010000002.1"/>
</dbReference>
<dbReference type="InterPro" id="IPR029903">
    <property type="entry name" value="RmlD-like-bd"/>
</dbReference>
<gene>
    <name evidence="4" type="primary">rfbD</name>
    <name evidence="4" type="ORF">ACEZDJ_04400</name>
</gene>
<feature type="domain" description="RmlD-like substrate binding" evidence="3">
    <location>
        <begin position="6"/>
        <end position="286"/>
    </location>
</feature>
<evidence type="ECO:0000259" key="3">
    <source>
        <dbReference type="Pfam" id="PF04321"/>
    </source>
</evidence>
<dbReference type="PANTHER" id="PTHR10491">
    <property type="entry name" value="DTDP-4-DEHYDRORHAMNOSE REDUCTASE"/>
    <property type="match status" value="1"/>
</dbReference>
<comment type="pathway">
    <text evidence="2">Carbohydrate biosynthesis; dTDP-L-rhamnose biosynthesis.</text>
</comment>
<dbReference type="Proteomes" id="UP001592528">
    <property type="component" value="Unassembled WGS sequence"/>
</dbReference>
<sequence length="305" mass="31662">MAPSRWLVTGAAGMLGADLLAVLDGVPGIETTAVTRSQLDVTDPAAVRAAIAGHDVVVNAAAWTDVDGAETQEAAATAVNGAGVRNLAEACAGQGAVLLHVSTDYVFDGKGTSPYPEDAPTDPLNAYGRSKLVGEQAVLELLPAHGYVVRTAWLYGEHGGNFVATMLKLAGRMDSLTVVDDQRGQPTWSYELARQLVALGRAALDGDAPAGVYHGTASGETTWFGLARAAFELSGLDPERIAPTTSDAFVRPAPRPGYSVLGHDRWSAAGLKPLPHWRDSLAEAVGRSAFTSLLAAPAAEPGRQS</sequence>
<protein>
    <recommendedName>
        <fullName evidence="2">dTDP-4-dehydrorhamnose reductase</fullName>
        <ecNumber evidence="2">1.1.1.133</ecNumber>
    </recommendedName>
</protein>
<organism evidence="4 5">
    <name type="scientific">Streptacidiphilus cavernicola</name>
    <dbReference type="NCBI Taxonomy" id="3342716"/>
    <lineage>
        <taxon>Bacteria</taxon>
        <taxon>Bacillati</taxon>
        <taxon>Actinomycetota</taxon>
        <taxon>Actinomycetes</taxon>
        <taxon>Kitasatosporales</taxon>
        <taxon>Streptomycetaceae</taxon>
        <taxon>Streptacidiphilus</taxon>
    </lineage>
</organism>
<evidence type="ECO:0000313" key="5">
    <source>
        <dbReference type="Proteomes" id="UP001592528"/>
    </source>
</evidence>
<dbReference type="SUPFAM" id="SSF51735">
    <property type="entry name" value="NAD(P)-binding Rossmann-fold domains"/>
    <property type="match status" value="1"/>
</dbReference>
<dbReference type="CDD" id="cd05254">
    <property type="entry name" value="dTDP_HR_like_SDR_e"/>
    <property type="match status" value="1"/>
</dbReference>
<dbReference type="Pfam" id="PF04321">
    <property type="entry name" value="RmlD_sub_bind"/>
    <property type="match status" value="1"/>
</dbReference>
<dbReference type="NCBIfam" id="TIGR01214">
    <property type="entry name" value="rmlD"/>
    <property type="match status" value="1"/>
</dbReference>
<dbReference type="EMBL" id="JBHEZZ010000002">
    <property type="protein sequence ID" value="MFC1400524.1"/>
    <property type="molecule type" value="Genomic_DNA"/>
</dbReference>
<evidence type="ECO:0000256" key="1">
    <source>
        <dbReference type="ARBA" id="ARBA00010944"/>
    </source>
</evidence>